<sequence>MKFFRLDSSLHVDGSVSRALADVVQKEWSRAYPAAAFIRRDLGRHPLPSVWPAAVAGRITPEDARTDEQRSAGALAARLVDELLESDAYIFAVPMYNFGVPQQVKHWIDLIITDPRADDVNRPLLPGRPAVLVEARGGGYGPGSDREGWDHVTPYLSHILADVWGLDLAITAAELTVADANPAMTHLRGLARQRIADAHAAASDHAISIARRLRTAA</sequence>
<evidence type="ECO:0000256" key="3">
    <source>
        <dbReference type="ARBA" id="ARBA00023002"/>
    </source>
</evidence>
<evidence type="ECO:0000313" key="8">
    <source>
        <dbReference type="EMBL" id="MCH6164945.1"/>
    </source>
</evidence>
<name>A0ABS9T8T2_9PSEU</name>
<dbReference type="InterPro" id="IPR050104">
    <property type="entry name" value="FMN-dep_NADH:Q_OxRdtase_AzoR1"/>
</dbReference>
<feature type="binding site" evidence="6">
    <location>
        <begin position="15"/>
        <end position="17"/>
    </location>
    <ligand>
        <name>FMN</name>
        <dbReference type="ChEBI" id="CHEBI:58210"/>
    </ligand>
</feature>
<feature type="binding site" evidence="6">
    <location>
        <begin position="95"/>
        <end position="98"/>
    </location>
    <ligand>
        <name>FMN</name>
        <dbReference type="ChEBI" id="CHEBI:58210"/>
    </ligand>
</feature>
<organism evidence="8 9">
    <name type="scientific">Pseudonocardia alaniniphila</name>
    <dbReference type="NCBI Taxonomy" id="75291"/>
    <lineage>
        <taxon>Bacteria</taxon>
        <taxon>Bacillati</taxon>
        <taxon>Actinomycetota</taxon>
        <taxon>Actinomycetes</taxon>
        <taxon>Pseudonocardiales</taxon>
        <taxon>Pseudonocardiaceae</taxon>
        <taxon>Pseudonocardia</taxon>
    </lineage>
</organism>
<comment type="similarity">
    <text evidence="6">Belongs to the azoreductase type 1 family.</text>
</comment>
<comment type="function">
    <text evidence="6">Quinone reductase that provides resistance to thiol-specific stress caused by electrophilic quinones.</text>
</comment>
<evidence type="ECO:0000256" key="2">
    <source>
        <dbReference type="ARBA" id="ARBA00022643"/>
    </source>
</evidence>
<keyword evidence="3 6" id="KW-0560">Oxidoreductase</keyword>
<dbReference type="EMBL" id="JAKXMK010000003">
    <property type="protein sequence ID" value="MCH6164945.1"/>
    <property type="molecule type" value="Genomic_DNA"/>
</dbReference>
<dbReference type="Proteomes" id="UP001299970">
    <property type="component" value="Unassembled WGS sequence"/>
</dbReference>
<comment type="catalytic activity">
    <reaction evidence="6">
        <text>2 a quinone + NADH + H(+) = 2 a 1,4-benzosemiquinone + NAD(+)</text>
        <dbReference type="Rhea" id="RHEA:65952"/>
        <dbReference type="ChEBI" id="CHEBI:15378"/>
        <dbReference type="ChEBI" id="CHEBI:57540"/>
        <dbReference type="ChEBI" id="CHEBI:57945"/>
        <dbReference type="ChEBI" id="CHEBI:132124"/>
        <dbReference type="ChEBI" id="CHEBI:134225"/>
    </reaction>
</comment>
<reference evidence="8 9" key="1">
    <citation type="submission" date="2022-03" db="EMBL/GenBank/DDBJ databases">
        <title>Pseudonocardia alaer sp. nov., a novel actinomycete isolated from reed forest soil.</title>
        <authorList>
            <person name="Wang L."/>
        </authorList>
    </citation>
    <scope>NUCLEOTIDE SEQUENCE [LARGE SCALE GENOMIC DNA]</scope>
    <source>
        <strain evidence="8 9">Y-16303</strain>
    </source>
</reference>
<protein>
    <recommendedName>
        <fullName evidence="6">FMN dependent NADH:quinone oxidoreductase</fullName>
        <ecNumber evidence="6">1.6.5.-</ecNumber>
    </recommendedName>
    <alternativeName>
        <fullName evidence="6">Azo-dye reductase</fullName>
    </alternativeName>
    <alternativeName>
        <fullName evidence="6">FMN-dependent NADH-azo compound oxidoreductase</fullName>
    </alternativeName>
    <alternativeName>
        <fullName evidence="6">FMN-dependent NADH-azoreductase</fullName>
        <ecNumber evidence="6">1.7.1.17</ecNumber>
    </alternativeName>
</protein>
<comment type="catalytic activity">
    <reaction evidence="5">
        <text>N,N-dimethyl-1,4-phenylenediamine + anthranilate + 2 NAD(+) = 2-(4-dimethylaminophenyl)diazenylbenzoate + 2 NADH + 2 H(+)</text>
        <dbReference type="Rhea" id="RHEA:55872"/>
        <dbReference type="ChEBI" id="CHEBI:15378"/>
        <dbReference type="ChEBI" id="CHEBI:15783"/>
        <dbReference type="ChEBI" id="CHEBI:16567"/>
        <dbReference type="ChEBI" id="CHEBI:57540"/>
        <dbReference type="ChEBI" id="CHEBI:57945"/>
        <dbReference type="ChEBI" id="CHEBI:71579"/>
        <dbReference type="EC" id="1.7.1.17"/>
    </reaction>
    <physiologicalReaction direction="right-to-left" evidence="5">
        <dbReference type="Rhea" id="RHEA:55874"/>
    </physiologicalReaction>
</comment>
<evidence type="ECO:0000256" key="6">
    <source>
        <dbReference type="HAMAP-Rule" id="MF_01216"/>
    </source>
</evidence>
<evidence type="ECO:0000256" key="4">
    <source>
        <dbReference type="ARBA" id="ARBA00023027"/>
    </source>
</evidence>
<dbReference type="InterPro" id="IPR003680">
    <property type="entry name" value="Flavodoxin_fold"/>
</dbReference>
<dbReference type="PANTHER" id="PTHR43741:SF2">
    <property type="entry name" value="FMN-DEPENDENT NADH:QUINONE OXIDOREDUCTASE"/>
    <property type="match status" value="1"/>
</dbReference>
<comment type="caution">
    <text evidence="6">Lacks conserved residue(s) required for the propagation of feature annotation.</text>
</comment>
<dbReference type="EC" id="1.7.1.17" evidence="6"/>
<keyword evidence="4 6" id="KW-0520">NAD</keyword>
<dbReference type="SUPFAM" id="SSF52218">
    <property type="entry name" value="Flavoproteins"/>
    <property type="match status" value="1"/>
</dbReference>
<keyword evidence="9" id="KW-1185">Reference proteome</keyword>
<dbReference type="EC" id="1.6.5.-" evidence="6"/>
<dbReference type="Gene3D" id="3.40.50.360">
    <property type="match status" value="1"/>
</dbReference>
<accession>A0ABS9T8T2</accession>
<dbReference type="InterPro" id="IPR023048">
    <property type="entry name" value="NADH:quinone_OxRdtase_FMN_depd"/>
</dbReference>
<evidence type="ECO:0000313" key="9">
    <source>
        <dbReference type="Proteomes" id="UP001299970"/>
    </source>
</evidence>
<comment type="caution">
    <text evidence="8">The sequence shown here is derived from an EMBL/GenBank/DDBJ whole genome shotgun (WGS) entry which is preliminary data.</text>
</comment>
<dbReference type="RefSeq" id="WP_241034961.1">
    <property type="nucleotide sequence ID" value="NZ_BAAAJF010000009.1"/>
</dbReference>
<feature type="binding site" evidence="6">
    <location>
        <position position="9"/>
    </location>
    <ligand>
        <name>FMN</name>
        <dbReference type="ChEBI" id="CHEBI:58210"/>
    </ligand>
</feature>
<dbReference type="Pfam" id="PF02525">
    <property type="entry name" value="Flavodoxin_2"/>
    <property type="match status" value="1"/>
</dbReference>
<keyword evidence="1 6" id="KW-0285">Flavoprotein</keyword>
<comment type="subunit">
    <text evidence="6">Homodimer.</text>
</comment>
<keyword evidence="2 6" id="KW-0288">FMN</keyword>
<dbReference type="HAMAP" id="MF_01216">
    <property type="entry name" value="Azoreductase_type1"/>
    <property type="match status" value="1"/>
</dbReference>
<dbReference type="InterPro" id="IPR029039">
    <property type="entry name" value="Flavoprotein-like_sf"/>
</dbReference>
<gene>
    <name evidence="6" type="primary">azoR</name>
    <name evidence="8" type="ORF">MMF94_04550</name>
</gene>
<dbReference type="PANTHER" id="PTHR43741">
    <property type="entry name" value="FMN-DEPENDENT NADH-AZOREDUCTASE 1"/>
    <property type="match status" value="1"/>
</dbReference>
<feature type="domain" description="Flavodoxin-like fold" evidence="7">
    <location>
        <begin position="1"/>
        <end position="176"/>
    </location>
</feature>
<evidence type="ECO:0000259" key="7">
    <source>
        <dbReference type="Pfam" id="PF02525"/>
    </source>
</evidence>
<evidence type="ECO:0000256" key="5">
    <source>
        <dbReference type="ARBA" id="ARBA00048542"/>
    </source>
</evidence>
<comment type="cofactor">
    <cofactor evidence="6">
        <name>FMN</name>
        <dbReference type="ChEBI" id="CHEBI:58210"/>
    </cofactor>
    <text evidence="6">Binds 1 FMN per subunit.</text>
</comment>
<proteinExistence type="inferred from homology"/>
<comment type="function">
    <text evidence="6">Also exhibits azoreductase activity. Catalyzes the reductive cleavage of the azo bond in aromatic azo compounds to the corresponding amines.</text>
</comment>
<evidence type="ECO:0000256" key="1">
    <source>
        <dbReference type="ARBA" id="ARBA00022630"/>
    </source>
</evidence>